<keyword evidence="1" id="KW-0479">Metal-binding</keyword>
<evidence type="ECO:0000256" key="2">
    <source>
        <dbReference type="SAM" id="MobiDB-lite"/>
    </source>
</evidence>
<proteinExistence type="predicted"/>
<accession>A0A2S2R071</accession>
<evidence type="ECO:0000259" key="3">
    <source>
        <dbReference type="PROSITE" id="PS50158"/>
    </source>
</evidence>
<evidence type="ECO:0000313" key="4">
    <source>
        <dbReference type="EMBL" id="MBY83365.1"/>
    </source>
</evidence>
<dbReference type="SMART" id="SM00343">
    <property type="entry name" value="ZnF_C2HC"/>
    <property type="match status" value="1"/>
</dbReference>
<protein>
    <submittedName>
        <fullName evidence="4">Copia protein</fullName>
    </submittedName>
</protein>
<dbReference type="InterPro" id="IPR036875">
    <property type="entry name" value="Znf_CCHC_sf"/>
</dbReference>
<dbReference type="GO" id="GO:0003676">
    <property type="term" value="F:nucleic acid binding"/>
    <property type="evidence" value="ECO:0007669"/>
    <property type="project" value="InterPro"/>
</dbReference>
<dbReference type="PROSITE" id="PS50158">
    <property type="entry name" value="ZF_CCHC"/>
    <property type="match status" value="1"/>
</dbReference>
<keyword evidence="1" id="KW-0862">Zinc</keyword>
<gene>
    <name evidence="4" type="primary">GIP_0</name>
    <name evidence="4" type="ORF">g.75848</name>
</gene>
<sequence>MSSSKMAEISIPVFDGVDYAHWKKRIMMFLKLKKCATVIERTKISTDKEDVWAENDLKAINYIYSAISNKQLEFINNLETAYEIIKKFDEMYLKESTALQIIFRNKLEKIRLNDFRESSVFISDFEKSVNELKAAGATITEKEKLHYLLRTLPESYSYIGDLIDTLKPEDQTVSYVIDKIKMIEIKNKINDNSNVKSNAFVSESKNHRRQQEKSCFGCGEIGHFKKDCPNVNNASFGYRAQRGGHQQFCGNGLQRGASHSRGRSRGSSGRSRGRGGTWQQDSSSFGAFTAKIVESTVMYTEMKDKHIDWLLDSGCTDHVVNRNDVFVNSIELKNPVNVNVGDGRALKATRVGQISSYFKVFDKYVRIDMSNVFYVKDMTANLLSLSKITVKNKVVAQNNTAKIYNSNSVLLAIAYKVDKLYKMRSEIRNNDKVTVNSMSTEINKNKMTLKEKWHRTLGHVNFKYLNILCKNELAIGLPKEIENDYMKCAVCIENKMHNLTFENNREKAKEILGIVHTDVNGPQNTVGLNGEKYFVC</sequence>
<dbReference type="AlphaFoldDB" id="A0A2S2R071"/>
<name>A0A2S2R071_9HEMI</name>
<dbReference type="Pfam" id="PF14223">
    <property type="entry name" value="Retrotran_gag_2"/>
    <property type="match status" value="1"/>
</dbReference>
<dbReference type="InterPro" id="IPR054722">
    <property type="entry name" value="PolX-like_BBD"/>
</dbReference>
<keyword evidence="1" id="KW-0863">Zinc-finger</keyword>
<dbReference type="PANTHER" id="PTHR47481">
    <property type="match status" value="1"/>
</dbReference>
<dbReference type="Pfam" id="PF00098">
    <property type="entry name" value="zf-CCHC"/>
    <property type="match status" value="1"/>
</dbReference>
<feature type="domain" description="CCHC-type" evidence="3">
    <location>
        <begin position="215"/>
        <end position="230"/>
    </location>
</feature>
<dbReference type="EMBL" id="GGMS01014162">
    <property type="protein sequence ID" value="MBY83365.1"/>
    <property type="molecule type" value="Transcribed_RNA"/>
</dbReference>
<reference evidence="4" key="1">
    <citation type="submission" date="2018-04" db="EMBL/GenBank/DDBJ databases">
        <title>Transcriptome assembly of Sipha flava.</title>
        <authorList>
            <person name="Scully E.D."/>
            <person name="Geib S.M."/>
            <person name="Palmer N.A."/>
            <person name="Koch K."/>
            <person name="Bradshaw J."/>
            <person name="Heng-Moss T."/>
            <person name="Sarath G."/>
        </authorList>
    </citation>
    <scope>NUCLEOTIDE SEQUENCE</scope>
</reference>
<dbReference type="PANTHER" id="PTHR47481:SF41">
    <property type="entry name" value="COPIA-LIKE POLYPROTEIN_RETROTRANSPOSON"/>
    <property type="match status" value="1"/>
</dbReference>
<feature type="region of interest" description="Disordered" evidence="2">
    <location>
        <begin position="249"/>
        <end position="281"/>
    </location>
</feature>
<dbReference type="Pfam" id="PF22936">
    <property type="entry name" value="Pol_BBD"/>
    <property type="match status" value="1"/>
</dbReference>
<dbReference type="Pfam" id="PF13976">
    <property type="entry name" value="gag_pre-integrs"/>
    <property type="match status" value="1"/>
</dbReference>
<evidence type="ECO:0000256" key="1">
    <source>
        <dbReference type="PROSITE-ProRule" id="PRU00047"/>
    </source>
</evidence>
<dbReference type="Gene3D" id="4.10.60.10">
    <property type="entry name" value="Zinc finger, CCHC-type"/>
    <property type="match status" value="1"/>
</dbReference>
<dbReference type="InterPro" id="IPR001878">
    <property type="entry name" value="Znf_CCHC"/>
</dbReference>
<organism evidence="4">
    <name type="scientific">Sipha flava</name>
    <name type="common">yellow sugarcane aphid</name>
    <dbReference type="NCBI Taxonomy" id="143950"/>
    <lineage>
        <taxon>Eukaryota</taxon>
        <taxon>Metazoa</taxon>
        <taxon>Ecdysozoa</taxon>
        <taxon>Arthropoda</taxon>
        <taxon>Hexapoda</taxon>
        <taxon>Insecta</taxon>
        <taxon>Pterygota</taxon>
        <taxon>Neoptera</taxon>
        <taxon>Paraneoptera</taxon>
        <taxon>Hemiptera</taxon>
        <taxon>Sternorrhyncha</taxon>
        <taxon>Aphidomorpha</taxon>
        <taxon>Aphidoidea</taxon>
        <taxon>Aphididae</taxon>
        <taxon>Sipha</taxon>
    </lineage>
</organism>
<dbReference type="InterPro" id="IPR025724">
    <property type="entry name" value="GAG-pre-integrase_dom"/>
</dbReference>
<dbReference type="GO" id="GO:0008270">
    <property type="term" value="F:zinc ion binding"/>
    <property type="evidence" value="ECO:0007669"/>
    <property type="project" value="UniProtKB-KW"/>
</dbReference>
<dbReference type="SUPFAM" id="SSF57756">
    <property type="entry name" value="Retrovirus zinc finger-like domains"/>
    <property type="match status" value="1"/>
</dbReference>